<dbReference type="Gene3D" id="3.40.1080.10">
    <property type="entry name" value="Glutaconate Coenzyme A-transferase"/>
    <property type="match status" value="1"/>
</dbReference>
<dbReference type="GO" id="GO:0008410">
    <property type="term" value="F:CoA-transferase activity"/>
    <property type="evidence" value="ECO:0007669"/>
    <property type="project" value="InterPro"/>
</dbReference>
<evidence type="ECO:0000256" key="1">
    <source>
        <dbReference type="ARBA" id="ARBA00007047"/>
    </source>
</evidence>
<evidence type="ECO:0000313" key="3">
    <source>
        <dbReference type="EMBL" id="KVK73003.1"/>
    </source>
</evidence>
<dbReference type="SUPFAM" id="SSF100950">
    <property type="entry name" value="NagB/RpiA/CoA transferase-like"/>
    <property type="match status" value="1"/>
</dbReference>
<gene>
    <name evidence="3" type="ORF">WS90_33075</name>
</gene>
<dbReference type="Proteomes" id="UP000069001">
    <property type="component" value="Unassembled WGS sequence"/>
</dbReference>
<dbReference type="AlphaFoldDB" id="A0A103Z477"/>
<organism evidence="3 4">
    <name type="scientific">Burkholderia cepacia</name>
    <name type="common">Pseudomonas cepacia</name>
    <dbReference type="NCBI Taxonomy" id="292"/>
    <lineage>
        <taxon>Bacteria</taxon>
        <taxon>Pseudomonadati</taxon>
        <taxon>Pseudomonadota</taxon>
        <taxon>Betaproteobacteria</taxon>
        <taxon>Burkholderiales</taxon>
        <taxon>Burkholderiaceae</taxon>
        <taxon>Burkholderia</taxon>
        <taxon>Burkholderia cepacia complex</taxon>
    </lineage>
</organism>
<dbReference type="RefSeq" id="WP_059732771.1">
    <property type="nucleotide sequence ID" value="NZ_LOYH01000105.1"/>
</dbReference>
<evidence type="ECO:0000256" key="2">
    <source>
        <dbReference type="ARBA" id="ARBA00022679"/>
    </source>
</evidence>
<accession>A0A103Z477</accession>
<name>A0A103Z477_BURCE</name>
<dbReference type="NCBIfam" id="TIGR02428">
    <property type="entry name" value="pcaJ_scoB_fam"/>
    <property type="match status" value="1"/>
</dbReference>
<dbReference type="PANTHER" id="PTHR13707">
    <property type="entry name" value="KETOACID-COENZYME A TRANSFERASE"/>
    <property type="match status" value="1"/>
</dbReference>
<comment type="similarity">
    <text evidence="1">Belongs to the 3-oxoacid CoA-transferase subunit B family.</text>
</comment>
<dbReference type="InterPro" id="IPR037171">
    <property type="entry name" value="NagB/RpiA_transferase-like"/>
</dbReference>
<dbReference type="InterPro" id="IPR004165">
    <property type="entry name" value="CoA_trans_fam_I"/>
</dbReference>
<dbReference type="InterPro" id="IPR012791">
    <property type="entry name" value="3-oxoacid_CoA-transf_B"/>
</dbReference>
<protein>
    <submittedName>
        <fullName evidence="3">CoA-transferase</fullName>
    </submittedName>
</protein>
<evidence type="ECO:0000313" key="4">
    <source>
        <dbReference type="Proteomes" id="UP000069001"/>
    </source>
</evidence>
<dbReference type="EMBL" id="LOYH01000105">
    <property type="protein sequence ID" value="KVK73003.1"/>
    <property type="molecule type" value="Genomic_DNA"/>
</dbReference>
<sequence>MNTSPSSADPRHVIARRAAREVARGQLINLGIGLPTLIPAYLDDPSATWIHSENGIVGVGALARAADLDRDLIDAGGGYVSVVPGGAIVDSVESFGMIRRGLVDITFLGALQVSAHGDLANWLVPGTLVAGIGGGAELAQKARRVIVTMPHTDKNGRPKIVERCTLPLTARRRVAMIVTEHAVFRCAARGLTLVERLGSLSVTEIRNLTEADFTVDKEAA</sequence>
<dbReference type="PANTHER" id="PTHR13707:SF60">
    <property type="entry name" value="ACETATE COA-TRANSFERASE SUBUNIT ALPHA"/>
    <property type="match status" value="1"/>
</dbReference>
<dbReference type="SMART" id="SM00882">
    <property type="entry name" value="CoA_trans"/>
    <property type="match status" value="1"/>
</dbReference>
<reference evidence="3 4" key="1">
    <citation type="submission" date="2015-11" db="EMBL/GenBank/DDBJ databases">
        <title>Expanding the genomic diversity of Burkholderia species for the development of highly accurate diagnostics.</title>
        <authorList>
            <person name="Sahl J."/>
            <person name="Keim P."/>
            <person name="Wagner D."/>
        </authorList>
    </citation>
    <scope>NUCLEOTIDE SEQUENCE [LARGE SCALE GENOMIC DNA]</scope>
    <source>
        <strain evidence="3 4">MSMB1302</strain>
    </source>
</reference>
<dbReference type="Pfam" id="PF01144">
    <property type="entry name" value="CoA_trans"/>
    <property type="match status" value="1"/>
</dbReference>
<keyword evidence="2 3" id="KW-0808">Transferase</keyword>
<comment type="caution">
    <text evidence="3">The sequence shown here is derived from an EMBL/GenBank/DDBJ whole genome shotgun (WGS) entry which is preliminary data.</text>
</comment>
<proteinExistence type="inferred from homology"/>